<dbReference type="Proteomes" id="UP000585681">
    <property type="component" value="Unassembled WGS sequence"/>
</dbReference>
<dbReference type="EMBL" id="JACIEQ010000004">
    <property type="protein sequence ID" value="MBB4023010.1"/>
    <property type="molecule type" value="Genomic_DNA"/>
</dbReference>
<dbReference type="AlphaFoldDB" id="A0A840CCV0"/>
<comment type="caution">
    <text evidence="2">The sequence shown here is derived from an EMBL/GenBank/DDBJ whole genome shotgun (WGS) entry which is preliminary data.</text>
</comment>
<evidence type="ECO:0000256" key="1">
    <source>
        <dbReference type="ARBA" id="ARBA00022729"/>
    </source>
</evidence>
<dbReference type="SUPFAM" id="SSF69318">
    <property type="entry name" value="Integrin alpha N-terminal domain"/>
    <property type="match status" value="1"/>
</dbReference>
<reference evidence="2" key="1">
    <citation type="submission" date="2020-08" db="EMBL/GenBank/DDBJ databases">
        <title>Genomic Encyclopedia of Type Strains, Phase IV (KMG-IV): sequencing the most valuable type-strain genomes for metagenomic binning, comparative biology and taxonomic classification.</title>
        <authorList>
            <person name="Goeker M."/>
        </authorList>
    </citation>
    <scope>NUCLEOTIDE SEQUENCE [LARGE SCALE GENOMIC DNA]</scope>
    <source>
        <strain evidence="2">DSM 105040</strain>
    </source>
</reference>
<dbReference type="Pfam" id="PF13517">
    <property type="entry name" value="FG-GAP_3"/>
    <property type="match status" value="1"/>
</dbReference>
<proteinExistence type="predicted"/>
<evidence type="ECO:0000313" key="2">
    <source>
        <dbReference type="EMBL" id="MBB4023010.1"/>
    </source>
</evidence>
<organism evidence="2 3">
    <name type="scientific">Actibacterium naphthalenivorans</name>
    <dbReference type="NCBI Taxonomy" id="1614693"/>
    <lineage>
        <taxon>Bacteria</taxon>
        <taxon>Pseudomonadati</taxon>
        <taxon>Pseudomonadota</taxon>
        <taxon>Alphaproteobacteria</taxon>
        <taxon>Rhodobacterales</taxon>
        <taxon>Roseobacteraceae</taxon>
        <taxon>Actibacterium</taxon>
    </lineage>
</organism>
<sequence length="231" mass="24225">MLRAALALSLLAAGAARGEIVSARFGDPTTRYDHAVLGDAIEYGTLELWLKGGQGRRIVLPETRVFEDLAPRLADLDGDGAPEVIVVETDLSRGARLSVYGAGGLIAATPFIGRAHRWLAPVGAADLDGDGFAEIAYVDRPHLARLLRVWRFRDGALTLVAEAGGLTNHRIGQDVISGGIRDCGDGPEMVTASADWSRVMATRLQGGALVSRDIGAHDGPEAFAAAMGCAS</sequence>
<gene>
    <name evidence="2" type="ORF">GGR17_002832</name>
</gene>
<evidence type="ECO:0000313" key="3">
    <source>
        <dbReference type="Proteomes" id="UP000585681"/>
    </source>
</evidence>
<evidence type="ECO:0008006" key="4">
    <source>
        <dbReference type="Google" id="ProtNLM"/>
    </source>
</evidence>
<keyword evidence="1" id="KW-0732">Signal</keyword>
<accession>A0A840CCV0</accession>
<protein>
    <recommendedName>
        <fullName evidence="4">VCBS repeat-containing protein</fullName>
    </recommendedName>
</protein>
<dbReference type="InterPro" id="IPR028994">
    <property type="entry name" value="Integrin_alpha_N"/>
</dbReference>
<dbReference type="RefSeq" id="WP_054539349.1">
    <property type="nucleotide sequence ID" value="NZ_JACIEQ010000004.1"/>
</dbReference>
<dbReference type="InterPro" id="IPR013517">
    <property type="entry name" value="FG-GAP"/>
</dbReference>
<name>A0A840CCV0_9RHOB</name>
<keyword evidence="3" id="KW-1185">Reference proteome</keyword>